<sequence length="100" mass="11730">MKKKIVFDLDPYEQSIEDQIETFVPASAETRTRFSTIVEKARKNRSVNLRFDGNDLDRVKQKAGESGLPYQTFITMILHKYVTDQFVDIKEAKKLLRYAR</sequence>
<comment type="caution">
    <text evidence="1">The sequence shown here is derived from an EMBL/GenBank/DDBJ whole genome shotgun (WGS) entry which is preliminary data.</text>
</comment>
<evidence type="ECO:0000313" key="1">
    <source>
        <dbReference type="EMBL" id="GBR74999.1"/>
    </source>
</evidence>
<accession>A0A388TED1</accession>
<dbReference type="InterPro" id="IPR022148">
    <property type="entry name" value="CopG_antitoxin"/>
</dbReference>
<proteinExistence type="predicted"/>
<name>A0A388TED1_TERA1</name>
<keyword evidence="2" id="KW-1185">Reference proteome</keyword>
<dbReference type="AlphaFoldDB" id="A0A388TED1"/>
<protein>
    <submittedName>
        <fullName evidence="1">Antitoxin BrnA</fullName>
    </submittedName>
</protein>
<gene>
    <name evidence="1" type="ORF">NO1_2074</name>
</gene>
<reference evidence="1 2" key="1">
    <citation type="journal article" date="2019" name="ISME J.">
        <title>Genome analyses of uncultured TG2/ZB3 bacteria in 'Margulisbacteria' specifically attached to ectosymbiotic spirochetes of protists in the termite gut.</title>
        <authorList>
            <person name="Utami Y.D."/>
            <person name="Kuwahara H."/>
            <person name="Igai K."/>
            <person name="Murakami T."/>
            <person name="Sugaya K."/>
            <person name="Morikawa T."/>
            <person name="Nagura Y."/>
            <person name="Yuki M."/>
            <person name="Deevong P."/>
            <person name="Inoue T."/>
            <person name="Kihara K."/>
            <person name="Lo N."/>
            <person name="Yamada A."/>
            <person name="Ohkuma M."/>
            <person name="Hongoh Y."/>
        </authorList>
    </citation>
    <scope>NUCLEOTIDE SEQUENCE [LARGE SCALE GENOMIC DNA]</scope>
    <source>
        <strain evidence="1">NkOx7-01</strain>
    </source>
</reference>
<dbReference type="EMBL" id="BGZN01000127">
    <property type="protein sequence ID" value="GBR74999.1"/>
    <property type="molecule type" value="Genomic_DNA"/>
</dbReference>
<evidence type="ECO:0000313" key="2">
    <source>
        <dbReference type="Proteomes" id="UP000269352"/>
    </source>
</evidence>
<dbReference type="Proteomes" id="UP000269352">
    <property type="component" value="Unassembled WGS sequence"/>
</dbReference>
<dbReference type="Pfam" id="PF12441">
    <property type="entry name" value="CopG_antitoxin"/>
    <property type="match status" value="1"/>
</dbReference>
<organism evidence="1 2">
    <name type="scientific">Termititenax aidoneus</name>
    <dbReference type="NCBI Taxonomy" id="2218524"/>
    <lineage>
        <taxon>Bacteria</taxon>
        <taxon>Bacillati</taxon>
        <taxon>Candidatus Margulisiibacteriota</taxon>
        <taxon>Candidatus Termititenacia</taxon>
        <taxon>Candidatus Termititenacales</taxon>
        <taxon>Candidatus Termititenacaceae</taxon>
        <taxon>Candidatus Termititenax</taxon>
    </lineage>
</organism>